<dbReference type="Proteomes" id="UP000297031">
    <property type="component" value="Chromosome"/>
</dbReference>
<dbReference type="KEGG" id="mgod:E7746_03245"/>
<evidence type="ECO:0000313" key="4">
    <source>
        <dbReference type="EMBL" id="QCD34965.1"/>
    </source>
</evidence>
<sequence>MKVINRIHLLLTALLLSCATAHAAAPVSVKASLDSTYLIMGKQTLLKVNLVQDKGTQGYFITNNGDTLTREVEIIGLLRSDTTDIGSNREEIVREIIIQSFDSGLYTLPPFVYVADGDTFASNDLALKVLPVPVDTMTTVHDYAGTIAPHTRIWDYLPDFITDYWWIYAIILAIGIAVAAYFLFFKKKVIAAVLPKKKPVPPYEMAMQQLNKLKEEKLCERGQEKEYYTRLTEILRVYLDKRFGINAMEMTSTQILNSLRHRDDTKPTTQLMKQILEMADFVKFAKVRPLPDDNVKTLNMAVQFVEDTKPVEPSAEESSETDDDKPTDETSQPKDKK</sequence>
<feature type="chain" id="PRO_5020630906" evidence="3">
    <location>
        <begin position="24"/>
        <end position="337"/>
    </location>
</feature>
<keyword evidence="2" id="KW-1133">Transmembrane helix</keyword>
<keyword evidence="5" id="KW-1185">Reference proteome</keyword>
<proteinExistence type="predicted"/>
<dbReference type="OrthoDB" id="9807384at2"/>
<feature type="region of interest" description="Disordered" evidence="1">
    <location>
        <begin position="305"/>
        <end position="337"/>
    </location>
</feature>
<feature type="signal peptide" evidence="3">
    <location>
        <begin position="1"/>
        <end position="23"/>
    </location>
</feature>
<keyword evidence="2" id="KW-0472">Membrane</keyword>
<protein>
    <submittedName>
        <fullName evidence="4">Cell wall anchor protein</fullName>
    </submittedName>
</protein>
<dbReference type="PROSITE" id="PS51257">
    <property type="entry name" value="PROKAR_LIPOPROTEIN"/>
    <property type="match status" value="1"/>
</dbReference>
<name>A0A4P7VMQ4_9BACT</name>
<feature type="transmembrane region" description="Helical" evidence="2">
    <location>
        <begin position="165"/>
        <end position="184"/>
    </location>
</feature>
<dbReference type="RefSeq" id="WP_136409818.1">
    <property type="nucleotide sequence ID" value="NZ_CP039393.1"/>
</dbReference>
<feature type="compositionally biased region" description="Basic and acidic residues" evidence="1">
    <location>
        <begin position="327"/>
        <end position="337"/>
    </location>
</feature>
<evidence type="ECO:0000256" key="1">
    <source>
        <dbReference type="SAM" id="MobiDB-lite"/>
    </source>
</evidence>
<evidence type="ECO:0000256" key="3">
    <source>
        <dbReference type="SAM" id="SignalP"/>
    </source>
</evidence>
<keyword evidence="2" id="KW-0812">Transmembrane</keyword>
<dbReference type="AlphaFoldDB" id="A0A4P7VMQ4"/>
<reference evidence="4 5" key="1">
    <citation type="submission" date="2019-02" db="EMBL/GenBank/DDBJ databases">
        <title>Isolation and identification of novel species under the genus Muribaculum.</title>
        <authorList>
            <person name="Miyake S."/>
            <person name="Ding Y."/>
            <person name="Low A."/>
            <person name="Soh M."/>
            <person name="Seedorf H."/>
        </authorList>
    </citation>
    <scope>NUCLEOTIDE SEQUENCE [LARGE SCALE GENOMIC DNA]</scope>
    <source>
        <strain evidence="4 5">TLL-A4</strain>
    </source>
</reference>
<evidence type="ECO:0000313" key="5">
    <source>
        <dbReference type="Proteomes" id="UP000297031"/>
    </source>
</evidence>
<evidence type="ECO:0000256" key="2">
    <source>
        <dbReference type="SAM" id="Phobius"/>
    </source>
</evidence>
<organism evidence="4 5">
    <name type="scientific">Muribaculum gordoncarteri</name>
    <dbReference type="NCBI Taxonomy" id="2530390"/>
    <lineage>
        <taxon>Bacteria</taxon>
        <taxon>Pseudomonadati</taxon>
        <taxon>Bacteroidota</taxon>
        <taxon>Bacteroidia</taxon>
        <taxon>Bacteroidales</taxon>
        <taxon>Muribaculaceae</taxon>
        <taxon>Muribaculum</taxon>
    </lineage>
</organism>
<accession>A0A4P7VMQ4</accession>
<feature type="compositionally biased region" description="Acidic residues" evidence="1">
    <location>
        <begin position="314"/>
        <end position="326"/>
    </location>
</feature>
<dbReference type="EMBL" id="CP039393">
    <property type="protein sequence ID" value="QCD34965.1"/>
    <property type="molecule type" value="Genomic_DNA"/>
</dbReference>
<keyword evidence="3" id="KW-0732">Signal</keyword>
<gene>
    <name evidence="4" type="ORF">E7746_03245</name>
</gene>